<accession>A0A3M6TZ02</accession>
<sequence length="102" mass="11437">MTFHLDEIAKEKISAYSNKLGIIGNQTVGSQLRKNSLVLPVAGETLSETGNLFKEMCSYNVNIVTVRSSYLELNDHDLCTEPSIHSQEELHGQQHPHQKQCL</sequence>
<evidence type="ECO:0000313" key="2">
    <source>
        <dbReference type="Proteomes" id="UP000275408"/>
    </source>
</evidence>
<dbReference type="Proteomes" id="UP000275408">
    <property type="component" value="Unassembled WGS sequence"/>
</dbReference>
<gene>
    <name evidence="1" type="ORF">pdam_00019727</name>
</gene>
<dbReference type="EMBL" id="RCHS01002654">
    <property type="protein sequence ID" value="RMX46591.1"/>
    <property type="molecule type" value="Genomic_DNA"/>
</dbReference>
<dbReference type="AlphaFoldDB" id="A0A3M6TZ02"/>
<proteinExistence type="predicted"/>
<keyword evidence="2" id="KW-1185">Reference proteome</keyword>
<comment type="caution">
    <text evidence="1">The sequence shown here is derived from an EMBL/GenBank/DDBJ whole genome shotgun (WGS) entry which is preliminary data.</text>
</comment>
<protein>
    <submittedName>
        <fullName evidence="1">Uncharacterized protein</fullName>
    </submittedName>
</protein>
<name>A0A3M6TZ02_POCDA</name>
<organism evidence="1 2">
    <name type="scientific">Pocillopora damicornis</name>
    <name type="common">Cauliflower coral</name>
    <name type="synonym">Millepora damicornis</name>
    <dbReference type="NCBI Taxonomy" id="46731"/>
    <lineage>
        <taxon>Eukaryota</taxon>
        <taxon>Metazoa</taxon>
        <taxon>Cnidaria</taxon>
        <taxon>Anthozoa</taxon>
        <taxon>Hexacorallia</taxon>
        <taxon>Scleractinia</taxon>
        <taxon>Astrocoeniina</taxon>
        <taxon>Pocilloporidae</taxon>
        <taxon>Pocillopora</taxon>
    </lineage>
</organism>
<reference evidence="1 2" key="1">
    <citation type="journal article" date="2018" name="Sci. Rep.">
        <title>Comparative analysis of the Pocillopora damicornis genome highlights role of immune system in coral evolution.</title>
        <authorList>
            <person name="Cunning R."/>
            <person name="Bay R.A."/>
            <person name="Gillette P."/>
            <person name="Baker A.C."/>
            <person name="Traylor-Knowles N."/>
        </authorList>
    </citation>
    <scope>NUCLEOTIDE SEQUENCE [LARGE SCALE GENOMIC DNA]</scope>
    <source>
        <strain evidence="1">RSMAS</strain>
        <tissue evidence="1">Whole animal</tissue>
    </source>
</reference>
<evidence type="ECO:0000313" key="1">
    <source>
        <dbReference type="EMBL" id="RMX46591.1"/>
    </source>
</evidence>